<dbReference type="AlphaFoldDB" id="A0A183UUL2"/>
<protein>
    <submittedName>
        <fullName evidence="1 3">Uncharacterized protein</fullName>
    </submittedName>
</protein>
<keyword evidence="2" id="KW-1185">Reference proteome</keyword>
<evidence type="ECO:0000313" key="1">
    <source>
        <dbReference type="EMBL" id="VDM43503.1"/>
    </source>
</evidence>
<sequence>MRPRFGYGQSPGSSVSSPFSLALHFNGSASPCHGNSGTMRRARPRTDREMDALAREPNLFMSCMPTR</sequence>
<proteinExistence type="predicted"/>
<dbReference type="Proteomes" id="UP000050794">
    <property type="component" value="Unassembled WGS sequence"/>
</dbReference>
<organism evidence="2 3">
    <name type="scientific">Toxocara canis</name>
    <name type="common">Canine roundworm</name>
    <dbReference type="NCBI Taxonomy" id="6265"/>
    <lineage>
        <taxon>Eukaryota</taxon>
        <taxon>Metazoa</taxon>
        <taxon>Ecdysozoa</taxon>
        <taxon>Nematoda</taxon>
        <taxon>Chromadorea</taxon>
        <taxon>Rhabditida</taxon>
        <taxon>Spirurina</taxon>
        <taxon>Ascaridomorpha</taxon>
        <taxon>Ascaridoidea</taxon>
        <taxon>Toxocaridae</taxon>
        <taxon>Toxocara</taxon>
    </lineage>
</organism>
<dbReference type="WBParaSite" id="TCNE_0001218201-mRNA-1">
    <property type="protein sequence ID" value="TCNE_0001218201-mRNA-1"/>
    <property type="gene ID" value="TCNE_0001218201"/>
</dbReference>
<gene>
    <name evidence="1" type="ORF">TCNE_LOCUS12182</name>
</gene>
<name>A0A183UUL2_TOXCA</name>
<evidence type="ECO:0000313" key="3">
    <source>
        <dbReference type="WBParaSite" id="TCNE_0001218201-mRNA-1"/>
    </source>
</evidence>
<dbReference type="EMBL" id="UYWY01021149">
    <property type="protein sequence ID" value="VDM43503.1"/>
    <property type="molecule type" value="Genomic_DNA"/>
</dbReference>
<accession>A0A183UUL2</accession>
<evidence type="ECO:0000313" key="2">
    <source>
        <dbReference type="Proteomes" id="UP000050794"/>
    </source>
</evidence>
<reference evidence="1 2" key="2">
    <citation type="submission" date="2018-11" db="EMBL/GenBank/DDBJ databases">
        <authorList>
            <consortium name="Pathogen Informatics"/>
        </authorList>
    </citation>
    <scope>NUCLEOTIDE SEQUENCE [LARGE SCALE GENOMIC DNA]</scope>
</reference>
<reference evidence="3" key="1">
    <citation type="submission" date="2016-06" db="UniProtKB">
        <authorList>
            <consortium name="WormBaseParasite"/>
        </authorList>
    </citation>
    <scope>IDENTIFICATION</scope>
</reference>